<dbReference type="EMBL" id="JAQOMS010000002">
    <property type="protein sequence ID" value="MDC2891064.1"/>
    <property type="molecule type" value="Genomic_DNA"/>
</dbReference>
<comment type="caution">
    <text evidence="2">The sequence shown here is derived from an EMBL/GenBank/DDBJ whole genome shotgun (WGS) entry which is preliminary data.</text>
</comment>
<dbReference type="Pfam" id="PF13621">
    <property type="entry name" value="Cupin_8"/>
    <property type="match status" value="1"/>
</dbReference>
<evidence type="ECO:0000259" key="1">
    <source>
        <dbReference type="Pfam" id="PF13621"/>
    </source>
</evidence>
<proteinExistence type="predicted"/>
<feature type="domain" description="Cupin-like" evidence="1">
    <location>
        <begin position="19"/>
        <end position="79"/>
    </location>
</feature>
<name>A0ABT5FIN5_9GAMM</name>
<gene>
    <name evidence="2" type="ORF">PN838_22910</name>
</gene>
<dbReference type="Proteomes" id="UP001528411">
    <property type="component" value="Unassembled WGS sequence"/>
</dbReference>
<organism evidence="2 3">
    <name type="scientific">Psychrosphaera algicola</name>
    <dbReference type="NCBI Taxonomy" id="3023714"/>
    <lineage>
        <taxon>Bacteria</taxon>
        <taxon>Pseudomonadati</taxon>
        <taxon>Pseudomonadota</taxon>
        <taxon>Gammaproteobacteria</taxon>
        <taxon>Alteromonadales</taxon>
        <taxon>Pseudoalteromonadaceae</taxon>
        <taxon>Psychrosphaera</taxon>
    </lineage>
</organism>
<sequence length="99" mass="10845">MQNITNKTNSIDVGTSGQIPEHILNSSEPVILRGLVNNWELYKAGQASNSQAIDYLKSADNGKPAIACIGRPEIQGRFFIITTLVSSIINLKKCQLARF</sequence>
<evidence type="ECO:0000313" key="3">
    <source>
        <dbReference type="Proteomes" id="UP001528411"/>
    </source>
</evidence>
<keyword evidence="3" id="KW-1185">Reference proteome</keyword>
<reference evidence="2 3" key="1">
    <citation type="submission" date="2023-01" db="EMBL/GenBank/DDBJ databases">
        <title>Psychrosphaera sp. nov., isolated from marine algae.</title>
        <authorList>
            <person name="Bayburt H."/>
            <person name="Choi B.J."/>
            <person name="Kim J.M."/>
            <person name="Choi D.G."/>
            <person name="Jeon C.O."/>
        </authorList>
    </citation>
    <scope>NUCLEOTIDE SEQUENCE [LARGE SCALE GENOMIC DNA]</scope>
    <source>
        <strain evidence="2 3">G1-22</strain>
    </source>
</reference>
<dbReference type="InterPro" id="IPR041667">
    <property type="entry name" value="Cupin_8"/>
</dbReference>
<accession>A0ABT5FIN5</accession>
<protein>
    <recommendedName>
        <fullName evidence="1">Cupin-like domain-containing protein</fullName>
    </recommendedName>
</protein>
<evidence type="ECO:0000313" key="2">
    <source>
        <dbReference type="EMBL" id="MDC2891064.1"/>
    </source>
</evidence>